<reference evidence="2 4" key="1">
    <citation type="journal article" date="2014" name="BMC Genomics">
        <title>Genome sequence of Anopheles sinensis provides insight into genetics basis of mosquito competence for malaria parasites.</title>
        <authorList>
            <person name="Zhou D."/>
            <person name="Zhang D."/>
            <person name="Ding G."/>
            <person name="Shi L."/>
            <person name="Hou Q."/>
            <person name="Ye Y."/>
            <person name="Xu Y."/>
            <person name="Zhou H."/>
            <person name="Xiong C."/>
            <person name="Li S."/>
            <person name="Yu J."/>
            <person name="Hong S."/>
            <person name="Yu X."/>
            <person name="Zou P."/>
            <person name="Chen C."/>
            <person name="Chang X."/>
            <person name="Wang W."/>
            <person name="Lv Y."/>
            <person name="Sun Y."/>
            <person name="Ma L."/>
            <person name="Shen B."/>
            <person name="Zhu C."/>
        </authorList>
    </citation>
    <scope>NUCLEOTIDE SEQUENCE [LARGE SCALE GENOMIC DNA]</scope>
</reference>
<dbReference type="AlphaFoldDB" id="A0A084VJE4"/>
<dbReference type="EnsemblMetazoa" id="ASIC005362-RA">
    <property type="protein sequence ID" value="ASIC005362-PA"/>
    <property type="gene ID" value="ASIC005362"/>
</dbReference>
<keyword evidence="4" id="KW-1185">Reference proteome</keyword>
<proteinExistence type="predicted"/>
<evidence type="ECO:0000256" key="1">
    <source>
        <dbReference type="SAM" id="MobiDB-lite"/>
    </source>
</evidence>
<evidence type="ECO:0000313" key="3">
    <source>
        <dbReference type="EnsemblMetazoa" id="ASIC005362-PA"/>
    </source>
</evidence>
<reference evidence="3" key="2">
    <citation type="submission" date="2020-05" db="UniProtKB">
        <authorList>
            <consortium name="EnsemblMetazoa"/>
        </authorList>
    </citation>
    <scope>IDENTIFICATION</scope>
</reference>
<protein>
    <submittedName>
        <fullName evidence="2 3">Uncharacterized protein</fullName>
    </submittedName>
</protein>
<dbReference type="Proteomes" id="UP000030765">
    <property type="component" value="Unassembled WGS sequence"/>
</dbReference>
<evidence type="ECO:0000313" key="2">
    <source>
        <dbReference type="EMBL" id="KFB38088.1"/>
    </source>
</evidence>
<name>A0A084VJE4_ANOSI</name>
<gene>
    <name evidence="2" type="ORF">ZHAS_00005362</name>
</gene>
<evidence type="ECO:0000313" key="4">
    <source>
        <dbReference type="Proteomes" id="UP000030765"/>
    </source>
</evidence>
<accession>A0A084VJE4</accession>
<dbReference type="EMBL" id="ATLV01013548">
    <property type="status" value="NOT_ANNOTATED_CDS"/>
    <property type="molecule type" value="Genomic_DNA"/>
</dbReference>
<dbReference type="VEuPathDB" id="VectorBase:ASIC005362"/>
<feature type="compositionally biased region" description="Low complexity" evidence="1">
    <location>
        <begin position="16"/>
        <end position="36"/>
    </location>
</feature>
<dbReference type="EMBL" id="KE524867">
    <property type="protein sequence ID" value="KFB38088.1"/>
    <property type="molecule type" value="Genomic_DNA"/>
</dbReference>
<sequence>MLLHTSKAAYSSAVDASSLSGKLNFSSNSSSTEASGQQHSTHLSAIVACVDSKCSSDPIKKQSTGYRGKPANNAPNASDRAAKRRRPTLNPASASVVV</sequence>
<organism evidence="2">
    <name type="scientific">Anopheles sinensis</name>
    <name type="common">Mosquito</name>
    <dbReference type="NCBI Taxonomy" id="74873"/>
    <lineage>
        <taxon>Eukaryota</taxon>
        <taxon>Metazoa</taxon>
        <taxon>Ecdysozoa</taxon>
        <taxon>Arthropoda</taxon>
        <taxon>Hexapoda</taxon>
        <taxon>Insecta</taxon>
        <taxon>Pterygota</taxon>
        <taxon>Neoptera</taxon>
        <taxon>Endopterygota</taxon>
        <taxon>Diptera</taxon>
        <taxon>Nematocera</taxon>
        <taxon>Culicoidea</taxon>
        <taxon>Culicidae</taxon>
        <taxon>Anophelinae</taxon>
        <taxon>Anopheles</taxon>
    </lineage>
</organism>
<feature type="region of interest" description="Disordered" evidence="1">
    <location>
        <begin position="55"/>
        <end position="98"/>
    </location>
</feature>
<feature type="region of interest" description="Disordered" evidence="1">
    <location>
        <begin position="1"/>
        <end position="42"/>
    </location>
</feature>